<reference evidence="2" key="2">
    <citation type="submission" date="2010-07" db="EMBL/GenBank/DDBJ databases">
        <authorList>
            <consortium name="The Broad Institute Genome Sequencing Platform"/>
            <consortium name="Broad Institute Genome Sequencing Center for Infectious Disease"/>
            <person name="Ma L.-J."/>
            <person name="Dead R."/>
            <person name="Young S."/>
            <person name="Zeng Q."/>
            <person name="Koehrsen M."/>
            <person name="Alvarado L."/>
            <person name="Berlin A."/>
            <person name="Chapman S.B."/>
            <person name="Chen Z."/>
            <person name="Freedman E."/>
            <person name="Gellesch M."/>
            <person name="Goldberg J."/>
            <person name="Griggs A."/>
            <person name="Gujja S."/>
            <person name="Heilman E.R."/>
            <person name="Heiman D."/>
            <person name="Hepburn T."/>
            <person name="Howarth C."/>
            <person name="Jen D."/>
            <person name="Larson L."/>
            <person name="Mehta T."/>
            <person name="Neiman D."/>
            <person name="Pearson M."/>
            <person name="Roberts A."/>
            <person name="Saif S."/>
            <person name="Shea T."/>
            <person name="Shenoy N."/>
            <person name="Sisk P."/>
            <person name="Stolte C."/>
            <person name="Sykes S."/>
            <person name="Walk T."/>
            <person name="White J."/>
            <person name="Yandava C."/>
            <person name="Haas B."/>
            <person name="Nusbaum C."/>
            <person name="Birren B."/>
        </authorList>
    </citation>
    <scope>NUCLEOTIDE SEQUENCE</scope>
    <source>
        <strain evidence="2">R3-111a-1</strain>
    </source>
</reference>
<dbReference type="GeneID" id="20349266"/>
<evidence type="ECO:0000313" key="3">
    <source>
        <dbReference type="EnsemblFungi" id="EJT74970"/>
    </source>
</evidence>
<gene>
    <name evidence="3" type="primary">20349266</name>
    <name evidence="2" type="ORF">GGTG_08808</name>
</gene>
<protein>
    <submittedName>
        <fullName evidence="2 3">Uncharacterized protein</fullName>
    </submittedName>
</protein>
<proteinExistence type="predicted"/>
<reference evidence="3" key="4">
    <citation type="journal article" date="2015" name="G3 (Bethesda)">
        <title>Genome sequences of three phytopathogenic species of the Magnaporthaceae family of fungi.</title>
        <authorList>
            <person name="Okagaki L.H."/>
            <person name="Nunes C.C."/>
            <person name="Sailsbery J."/>
            <person name="Clay B."/>
            <person name="Brown D."/>
            <person name="John T."/>
            <person name="Oh Y."/>
            <person name="Young N."/>
            <person name="Fitzgerald M."/>
            <person name="Haas B.J."/>
            <person name="Zeng Q."/>
            <person name="Young S."/>
            <person name="Adiconis X."/>
            <person name="Fan L."/>
            <person name="Levin J.Z."/>
            <person name="Mitchell T.K."/>
            <person name="Okubara P.A."/>
            <person name="Farman M.L."/>
            <person name="Kohn L.M."/>
            <person name="Birren B."/>
            <person name="Ma L.-J."/>
            <person name="Dean R.A."/>
        </authorList>
    </citation>
    <scope>NUCLEOTIDE SEQUENCE</scope>
    <source>
        <strain evidence="3">R3-111a-1</strain>
    </source>
</reference>
<dbReference type="HOGENOM" id="CLU_2671207_0_0_1"/>
<feature type="compositionally biased region" description="Basic and acidic residues" evidence="1">
    <location>
        <begin position="39"/>
        <end position="62"/>
    </location>
</feature>
<reference evidence="3" key="5">
    <citation type="submission" date="2018-04" db="UniProtKB">
        <authorList>
            <consortium name="EnsemblFungi"/>
        </authorList>
    </citation>
    <scope>IDENTIFICATION</scope>
    <source>
        <strain evidence="3">R3-111a-1</strain>
    </source>
</reference>
<reference evidence="2" key="3">
    <citation type="submission" date="2010-09" db="EMBL/GenBank/DDBJ databases">
        <title>Annotation of Gaeumannomyces graminis var. tritici R3-111a-1.</title>
        <authorList>
            <consortium name="The Broad Institute Genome Sequencing Platform"/>
            <person name="Ma L.-J."/>
            <person name="Dead R."/>
            <person name="Young S.K."/>
            <person name="Zeng Q."/>
            <person name="Gargeya S."/>
            <person name="Fitzgerald M."/>
            <person name="Haas B."/>
            <person name="Abouelleil A."/>
            <person name="Alvarado L."/>
            <person name="Arachchi H.M."/>
            <person name="Berlin A."/>
            <person name="Brown A."/>
            <person name="Chapman S.B."/>
            <person name="Chen Z."/>
            <person name="Dunbar C."/>
            <person name="Freedman E."/>
            <person name="Gearin G."/>
            <person name="Gellesch M."/>
            <person name="Goldberg J."/>
            <person name="Griggs A."/>
            <person name="Gujja S."/>
            <person name="Heiman D."/>
            <person name="Howarth C."/>
            <person name="Larson L."/>
            <person name="Lui A."/>
            <person name="MacDonald P.J.P."/>
            <person name="Mehta T."/>
            <person name="Montmayeur A."/>
            <person name="Murphy C."/>
            <person name="Neiman D."/>
            <person name="Pearson M."/>
            <person name="Priest M."/>
            <person name="Roberts A."/>
            <person name="Saif S."/>
            <person name="Shea T."/>
            <person name="Shenoy N."/>
            <person name="Sisk P."/>
            <person name="Stolte C."/>
            <person name="Sykes S."/>
            <person name="Yandava C."/>
            <person name="Wortman J."/>
            <person name="Nusbaum C."/>
            <person name="Birren B."/>
        </authorList>
    </citation>
    <scope>NUCLEOTIDE SEQUENCE</scope>
    <source>
        <strain evidence="2">R3-111a-1</strain>
    </source>
</reference>
<dbReference type="EMBL" id="GL385398">
    <property type="protein sequence ID" value="EJT74970.1"/>
    <property type="molecule type" value="Genomic_DNA"/>
</dbReference>
<organism evidence="2">
    <name type="scientific">Gaeumannomyces tritici (strain R3-111a-1)</name>
    <name type="common">Wheat and barley take-all root rot fungus</name>
    <name type="synonym">Gaeumannomyces graminis var. tritici</name>
    <dbReference type="NCBI Taxonomy" id="644352"/>
    <lineage>
        <taxon>Eukaryota</taxon>
        <taxon>Fungi</taxon>
        <taxon>Dikarya</taxon>
        <taxon>Ascomycota</taxon>
        <taxon>Pezizomycotina</taxon>
        <taxon>Sordariomycetes</taxon>
        <taxon>Sordariomycetidae</taxon>
        <taxon>Magnaporthales</taxon>
        <taxon>Magnaporthaceae</taxon>
        <taxon>Gaeumannomyces</taxon>
    </lineage>
</organism>
<name>J3P5L8_GAET3</name>
<dbReference type="AlphaFoldDB" id="J3P5L8"/>
<sequence length="75" mass="8095">MPSKSAVVSRLLGPLPFIAIATTPICISTGMWEAPLQNHPREARDTSHAKIGDSELGKKEPGVEESWVPSQVGMR</sequence>
<accession>J3P5L8</accession>
<dbReference type="EnsemblFungi" id="EJT74970">
    <property type="protein sequence ID" value="EJT74970"/>
    <property type="gene ID" value="GGTG_08808"/>
</dbReference>
<dbReference type="RefSeq" id="XP_009224914.1">
    <property type="nucleotide sequence ID" value="XM_009226650.1"/>
</dbReference>
<evidence type="ECO:0000256" key="1">
    <source>
        <dbReference type="SAM" id="MobiDB-lite"/>
    </source>
</evidence>
<feature type="region of interest" description="Disordered" evidence="1">
    <location>
        <begin position="37"/>
        <end position="75"/>
    </location>
</feature>
<evidence type="ECO:0000313" key="4">
    <source>
        <dbReference type="Proteomes" id="UP000006039"/>
    </source>
</evidence>
<keyword evidence="4" id="KW-1185">Reference proteome</keyword>
<reference evidence="4" key="1">
    <citation type="submission" date="2010-07" db="EMBL/GenBank/DDBJ databases">
        <title>The genome sequence of Gaeumannomyces graminis var. tritici strain R3-111a-1.</title>
        <authorList>
            <consortium name="The Broad Institute Genome Sequencing Platform"/>
            <person name="Ma L.-J."/>
            <person name="Dead R."/>
            <person name="Young S."/>
            <person name="Zeng Q."/>
            <person name="Koehrsen M."/>
            <person name="Alvarado L."/>
            <person name="Berlin A."/>
            <person name="Chapman S.B."/>
            <person name="Chen Z."/>
            <person name="Freedman E."/>
            <person name="Gellesch M."/>
            <person name="Goldberg J."/>
            <person name="Griggs A."/>
            <person name="Gujja S."/>
            <person name="Heilman E.R."/>
            <person name="Heiman D."/>
            <person name="Hepburn T."/>
            <person name="Howarth C."/>
            <person name="Jen D."/>
            <person name="Larson L."/>
            <person name="Mehta T."/>
            <person name="Neiman D."/>
            <person name="Pearson M."/>
            <person name="Roberts A."/>
            <person name="Saif S."/>
            <person name="Shea T."/>
            <person name="Shenoy N."/>
            <person name="Sisk P."/>
            <person name="Stolte C."/>
            <person name="Sykes S."/>
            <person name="Walk T."/>
            <person name="White J."/>
            <person name="Yandava C."/>
            <person name="Haas B."/>
            <person name="Nusbaum C."/>
            <person name="Birren B."/>
        </authorList>
    </citation>
    <scope>NUCLEOTIDE SEQUENCE [LARGE SCALE GENOMIC DNA]</scope>
    <source>
        <strain evidence="4">R3-111a-1</strain>
    </source>
</reference>
<evidence type="ECO:0000313" key="2">
    <source>
        <dbReference type="EMBL" id="EJT74970.1"/>
    </source>
</evidence>
<dbReference type="VEuPathDB" id="FungiDB:GGTG_08808"/>
<dbReference type="Proteomes" id="UP000006039">
    <property type="component" value="Unassembled WGS sequence"/>
</dbReference>